<keyword evidence="1" id="KW-0732">Signal</keyword>
<feature type="chain" id="PRO_5017470087" description="DNA-binding protein" evidence="1">
    <location>
        <begin position="22"/>
        <end position="116"/>
    </location>
</feature>
<protein>
    <recommendedName>
        <fullName evidence="4">DNA-binding protein</fullName>
    </recommendedName>
</protein>
<reference evidence="3" key="1">
    <citation type="submission" date="2018-09" db="EMBL/GenBank/DDBJ databases">
        <authorList>
            <person name="Livingstone P.G."/>
            <person name="Whitworth D.E."/>
        </authorList>
    </citation>
    <scope>NUCLEOTIDE SEQUENCE [LARGE SCALE GENOMIC DNA]</scope>
    <source>
        <strain evidence="3">CA040B</strain>
    </source>
</reference>
<accession>A0A3A8NFZ3</accession>
<dbReference type="OrthoDB" id="513141at2"/>
<feature type="signal peptide" evidence="1">
    <location>
        <begin position="1"/>
        <end position="21"/>
    </location>
</feature>
<dbReference type="Proteomes" id="UP000273405">
    <property type="component" value="Unassembled WGS sequence"/>
</dbReference>
<dbReference type="Pfam" id="PF19649">
    <property type="entry name" value="DUF6152"/>
    <property type="match status" value="1"/>
</dbReference>
<keyword evidence="3" id="KW-1185">Reference proteome</keyword>
<organism evidence="2 3">
    <name type="scientific">Corallococcus sicarius</name>
    <dbReference type="NCBI Taxonomy" id="2316726"/>
    <lineage>
        <taxon>Bacteria</taxon>
        <taxon>Pseudomonadati</taxon>
        <taxon>Myxococcota</taxon>
        <taxon>Myxococcia</taxon>
        <taxon>Myxococcales</taxon>
        <taxon>Cystobacterineae</taxon>
        <taxon>Myxococcaceae</taxon>
        <taxon>Corallococcus</taxon>
    </lineage>
</organism>
<name>A0A3A8NFZ3_9BACT</name>
<proteinExistence type="predicted"/>
<dbReference type="AlphaFoldDB" id="A0A3A8NFZ3"/>
<dbReference type="RefSeq" id="WP_120627845.1">
    <property type="nucleotide sequence ID" value="NZ_RAWG01000183.1"/>
</dbReference>
<evidence type="ECO:0008006" key="4">
    <source>
        <dbReference type="Google" id="ProtNLM"/>
    </source>
</evidence>
<evidence type="ECO:0000256" key="1">
    <source>
        <dbReference type="SAM" id="SignalP"/>
    </source>
</evidence>
<gene>
    <name evidence="2" type="ORF">D7X12_25300</name>
</gene>
<dbReference type="EMBL" id="RAWG01000183">
    <property type="protein sequence ID" value="RKH38822.1"/>
    <property type="molecule type" value="Genomic_DNA"/>
</dbReference>
<comment type="caution">
    <text evidence="2">The sequence shown here is derived from an EMBL/GenBank/DDBJ whole genome shotgun (WGS) entry which is preliminary data.</text>
</comment>
<sequence>MRTSTWAGALAALCISGGALAHHGWSSYDSERTLKLTGVIRASGYENPHGYVDLEAPEGKWHVVLAPPSRMESRGLPERALKEGATVTVEGHPHRTTQDELRAERITAGGKTVELR</sequence>
<evidence type="ECO:0000313" key="3">
    <source>
        <dbReference type="Proteomes" id="UP000273405"/>
    </source>
</evidence>
<dbReference type="InterPro" id="IPR046150">
    <property type="entry name" value="DUF6152"/>
</dbReference>
<evidence type="ECO:0000313" key="2">
    <source>
        <dbReference type="EMBL" id="RKH38822.1"/>
    </source>
</evidence>